<gene>
    <name evidence="3" type="ORF">BT96DRAFT_820860</name>
</gene>
<reference evidence="3" key="1">
    <citation type="journal article" date="2019" name="Environ. Microbiol.">
        <title>Fungal ecological strategies reflected in gene transcription - a case study of two litter decomposers.</title>
        <authorList>
            <person name="Barbi F."/>
            <person name="Kohler A."/>
            <person name="Barry K."/>
            <person name="Baskaran P."/>
            <person name="Daum C."/>
            <person name="Fauchery L."/>
            <person name="Ihrmark K."/>
            <person name="Kuo A."/>
            <person name="LaButti K."/>
            <person name="Lipzen A."/>
            <person name="Morin E."/>
            <person name="Grigoriev I.V."/>
            <person name="Henrissat B."/>
            <person name="Lindahl B."/>
            <person name="Martin F."/>
        </authorList>
    </citation>
    <scope>NUCLEOTIDE SEQUENCE</scope>
    <source>
        <strain evidence="3">JB14</strain>
    </source>
</reference>
<dbReference type="InterPro" id="IPR045340">
    <property type="entry name" value="DUF6533"/>
</dbReference>
<keyword evidence="1" id="KW-0472">Membrane</keyword>
<evidence type="ECO:0000259" key="2">
    <source>
        <dbReference type="Pfam" id="PF20151"/>
    </source>
</evidence>
<keyword evidence="1" id="KW-1133">Transmembrane helix</keyword>
<accession>A0A6A4HLA4</accession>
<organism evidence="3 4">
    <name type="scientific">Gymnopus androsaceus JB14</name>
    <dbReference type="NCBI Taxonomy" id="1447944"/>
    <lineage>
        <taxon>Eukaryota</taxon>
        <taxon>Fungi</taxon>
        <taxon>Dikarya</taxon>
        <taxon>Basidiomycota</taxon>
        <taxon>Agaricomycotina</taxon>
        <taxon>Agaricomycetes</taxon>
        <taxon>Agaricomycetidae</taxon>
        <taxon>Agaricales</taxon>
        <taxon>Marasmiineae</taxon>
        <taxon>Omphalotaceae</taxon>
        <taxon>Gymnopus</taxon>
    </lineage>
</organism>
<proteinExistence type="predicted"/>
<evidence type="ECO:0000313" key="3">
    <source>
        <dbReference type="EMBL" id="KAE9399229.1"/>
    </source>
</evidence>
<keyword evidence="1" id="KW-0812">Transmembrane</keyword>
<name>A0A6A4HLA4_9AGAR</name>
<feature type="non-terminal residue" evidence="3">
    <location>
        <position position="1"/>
    </location>
</feature>
<dbReference type="AlphaFoldDB" id="A0A6A4HLA4"/>
<sequence>ALLYYDYALTFPEEVELIWGVKFTPSTLLYILCRYAMLANLLYALAFLDKIGLRVDATINSCDTWYKIIAVLAVFGRAAVIVTFTLRTYAIWAQSRLVLVLLAMIGLATVITDAVHSFFSPPCLTCSKGTFRYMFRSKVAKNHQGVLQCKISIFLKIPSVDNLCIPVQQ</sequence>
<dbReference type="EMBL" id="ML769472">
    <property type="protein sequence ID" value="KAE9399229.1"/>
    <property type="molecule type" value="Genomic_DNA"/>
</dbReference>
<evidence type="ECO:0000313" key="4">
    <source>
        <dbReference type="Proteomes" id="UP000799118"/>
    </source>
</evidence>
<feature type="transmembrane region" description="Helical" evidence="1">
    <location>
        <begin position="98"/>
        <end position="119"/>
    </location>
</feature>
<feature type="transmembrane region" description="Helical" evidence="1">
    <location>
        <begin position="28"/>
        <end position="48"/>
    </location>
</feature>
<protein>
    <recommendedName>
        <fullName evidence="2">DUF6533 domain-containing protein</fullName>
    </recommendedName>
</protein>
<evidence type="ECO:0000256" key="1">
    <source>
        <dbReference type="SAM" id="Phobius"/>
    </source>
</evidence>
<feature type="transmembrane region" description="Helical" evidence="1">
    <location>
        <begin position="68"/>
        <end position="86"/>
    </location>
</feature>
<dbReference type="OrthoDB" id="3267855at2759"/>
<dbReference type="Proteomes" id="UP000799118">
    <property type="component" value="Unassembled WGS sequence"/>
</dbReference>
<keyword evidence="4" id="KW-1185">Reference proteome</keyword>
<feature type="domain" description="DUF6533" evidence="2">
    <location>
        <begin position="1"/>
        <end position="39"/>
    </location>
</feature>
<dbReference type="Pfam" id="PF20151">
    <property type="entry name" value="DUF6533"/>
    <property type="match status" value="1"/>
</dbReference>